<dbReference type="EC" id="2.6.1.42" evidence="7"/>
<dbReference type="FunFam" id="3.20.10.10:FF:000002">
    <property type="entry name" value="D-alanine aminotransferase"/>
    <property type="match status" value="1"/>
</dbReference>
<dbReference type="SUPFAM" id="SSF56752">
    <property type="entry name" value="D-aminoacid aminotransferase-like PLP-dependent enzymes"/>
    <property type="match status" value="1"/>
</dbReference>
<dbReference type="EMBL" id="APVH01000003">
    <property type="protein sequence ID" value="EPX86821.1"/>
    <property type="molecule type" value="Genomic_DNA"/>
</dbReference>
<evidence type="ECO:0000256" key="15">
    <source>
        <dbReference type="RuleBase" id="RU004516"/>
    </source>
</evidence>
<comment type="catalytic activity">
    <reaction evidence="12">
        <text>L-isoleucine + 2-oxoglutarate = (S)-3-methyl-2-oxopentanoate + L-glutamate</text>
        <dbReference type="Rhea" id="RHEA:24801"/>
        <dbReference type="ChEBI" id="CHEBI:16810"/>
        <dbReference type="ChEBI" id="CHEBI:29985"/>
        <dbReference type="ChEBI" id="CHEBI:35146"/>
        <dbReference type="ChEBI" id="CHEBI:58045"/>
        <dbReference type="EC" id="2.6.1.42"/>
    </reaction>
</comment>
<keyword evidence="10" id="KW-0100">Branched-chain amino acid biosynthesis</keyword>
<sequence>MTRTVYLNGEYLPETEAKVSIFDRAFLMADGVYEVTSVLGGKLIDFDGHAKRLERSLGELDMKAPCSKEDLLQIHRELVARNGIEDGLVYLQVTRGAPGDRDFAFPDPETTEPTLVLFTQSKPGLADAPASRTGIKVISIDDIRWGRRDIKTVQLLYPSMGKMMAKKAGADDAWMTEDGVVTEGTSNNAYIVKNGRIVTRSLSNDILHGITRAAVLRFAREAQMEVEERDFTIEEAREADEAFVTSASAFVLPVVQIDEAVLGDGAPGPVAKRLREIYLDESRKAAI</sequence>
<name>S9QZJ8_9RHOB</name>
<evidence type="ECO:0000256" key="13">
    <source>
        <dbReference type="ARBA" id="ARBA00049229"/>
    </source>
</evidence>
<dbReference type="GO" id="GO:0052655">
    <property type="term" value="F:L-valine-2-oxoglutarate transaminase activity"/>
    <property type="evidence" value="ECO:0007669"/>
    <property type="project" value="RHEA"/>
</dbReference>
<dbReference type="Pfam" id="PF01063">
    <property type="entry name" value="Aminotran_4"/>
    <property type="match status" value="1"/>
</dbReference>
<comment type="cofactor">
    <cofactor evidence="1 15">
        <name>pyridoxal 5'-phosphate</name>
        <dbReference type="ChEBI" id="CHEBI:597326"/>
    </cofactor>
</comment>
<dbReference type="GO" id="GO:0052654">
    <property type="term" value="F:L-leucine-2-oxoglutarate transaminase activity"/>
    <property type="evidence" value="ECO:0007669"/>
    <property type="project" value="RHEA"/>
</dbReference>
<comment type="pathway">
    <text evidence="4">Amino-acid biosynthesis; L-valine biosynthesis; L-valine from pyruvate: step 4/4.</text>
</comment>
<dbReference type="GO" id="GO:0008652">
    <property type="term" value="P:amino acid biosynthetic process"/>
    <property type="evidence" value="ECO:0007669"/>
    <property type="project" value="UniProtKB-ARBA"/>
</dbReference>
<dbReference type="InterPro" id="IPR050571">
    <property type="entry name" value="Class-IV_PLP-Dep_Aminotrnsfr"/>
</dbReference>
<keyword evidence="16" id="KW-0808">Transferase</keyword>
<gene>
    <name evidence="16" type="ORF">Salmuc_01470</name>
</gene>
<evidence type="ECO:0000256" key="12">
    <source>
        <dbReference type="ARBA" id="ARBA00048798"/>
    </source>
</evidence>
<dbReference type="PANTHER" id="PTHR42743">
    <property type="entry name" value="AMINO-ACID AMINOTRANSFERASE"/>
    <property type="match status" value="1"/>
</dbReference>
<accession>S9QZJ8</accession>
<comment type="catalytic activity">
    <reaction evidence="11">
        <text>L-valine + 2-oxoglutarate = 3-methyl-2-oxobutanoate + L-glutamate</text>
        <dbReference type="Rhea" id="RHEA:24813"/>
        <dbReference type="ChEBI" id="CHEBI:11851"/>
        <dbReference type="ChEBI" id="CHEBI:16810"/>
        <dbReference type="ChEBI" id="CHEBI:29985"/>
        <dbReference type="ChEBI" id="CHEBI:57762"/>
        <dbReference type="EC" id="2.6.1.42"/>
    </reaction>
</comment>
<dbReference type="Proteomes" id="UP000015347">
    <property type="component" value="Unassembled WGS sequence"/>
</dbReference>
<evidence type="ECO:0000256" key="5">
    <source>
        <dbReference type="ARBA" id="ARBA00005072"/>
    </source>
</evidence>
<protein>
    <recommendedName>
        <fullName evidence="8">Probable branched-chain-amino-acid aminotransferase</fullName>
        <ecNumber evidence="7">2.6.1.42</ecNumber>
    </recommendedName>
</protein>
<evidence type="ECO:0000256" key="10">
    <source>
        <dbReference type="ARBA" id="ARBA00023304"/>
    </source>
</evidence>
<evidence type="ECO:0000313" key="17">
    <source>
        <dbReference type="Proteomes" id="UP000015347"/>
    </source>
</evidence>
<comment type="caution">
    <text evidence="16">The sequence shown here is derived from an EMBL/GenBank/DDBJ whole genome shotgun (WGS) entry which is preliminary data.</text>
</comment>
<dbReference type="HOGENOM" id="CLU_020844_4_1_5"/>
<comment type="pathway">
    <text evidence="3">Amino-acid biosynthesis; L-isoleucine biosynthesis; L-isoleucine from 2-oxobutanoate: step 4/4.</text>
</comment>
<keyword evidence="16" id="KW-0032">Aminotransferase</keyword>
<keyword evidence="9 15" id="KW-0663">Pyridoxal phosphate</keyword>
<dbReference type="AlphaFoldDB" id="S9QZJ8"/>
<dbReference type="OrthoDB" id="9805628at2"/>
<evidence type="ECO:0000313" key="16">
    <source>
        <dbReference type="EMBL" id="EPX86821.1"/>
    </source>
</evidence>
<comment type="function">
    <text evidence="2">Acts on leucine, isoleucine and valine.</text>
</comment>
<dbReference type="PANTHER" id="PTHR42743:SF11">
    <property type="entry name" value="AMINODEOXYCHORISMATE LYASE"/>
    <property type="match status" value="1"/>
</dbReference>
<keyword evidence="17" id="KW-1185">Reference proteome</keyword>
<dbReference type="Gene3D" id="3.30.470.10">
    <property type="match status" value="1"/>
</dbReference>
<evidence type="ECO:0000256" key="11">
    <source>
        <dbReference type="ARBA" id="ARBA00048212"/>
    </source>
</evidence>
<dbReference type="RefSeq" id="WP_020040931.1">
    <property type="nucleotide sequence ID" value="NZ_KE557273.1"/>
</dbReference>
<dbReference type="GO" id="GO:0009082">
    <property type="term" value="P:branched-chain amino acid biosynthetic process"/>
    <property type="evidence" value="ECO:0007669"/>
    <property type="project" value="UniProtKB-KW"/>
</dbReference>
<evidence type="ECO:0000256" key="14">
    <source>
        <dbReference type="RuleBase" id="RU004106"/>
    </source>
</evidence>
<proteinExistence type="inferred from homology"/>
<reference evidence="17" key="1">
    <citation type="journal article" date="2014" name="Stand. Genomic Sci.">
        <title>Genome sequence of the exopolysaccharide-producing Salipiger mucosus type strain (DSM 16094(T)), a moderately halophilic member of the Roseobacter clade.</title>
        <authorList>
            <person name="Riedel T."/>
            <person name="Spring S."/>
            <person name="Fiebig A."/>
            <person name="Petersen J."/>
            <person name="Kyrpides N.C."/>
            <person name="Goker M."/>
            <person name="Klenk H.P."/>
        </authorList>
    </citation>
    <scope>NUCLEOTIDE SEQUENCE [LARGE SCALE GENOMIC DNA]</scope>
    <source>
        <strain evidence="17">DSM 16094</strain>
    </source>
</reference>
<dbReference type="GO" id="GO:0005829">
    <property type="term" value="C:cytosol"/>
    <property type="evidence" value="ECO:0007669"/>
    <property type="project" value="TreeGrafter"/>
</dbReference>
<organism evidence="16 17">
    <name type="scientific">Salipiger mucosus DSM 16094</name>
    <dbReference type="NCBI Taxonomy" id="1123237"/>
    <lineage>
        <taxon>Bacteria</taxon>
        <taxon>Pseudomonadati</taxon>
        <taxon>Pseudomonadota</taxon>
        <taxon>Alphaproteobacteria</taxon>
        <taxon>Rhodobacterales</taxon>
        <taxon>Roseobacteraceae</taxon>
        <taxon>Salipiger</taxon>
    </lineage>
</organism>
<comment type="similarity">
    <text evidence="6 14">Belongs to the class-IV pyridoxal-phosphate-dependent aminotransferase family.</text>
</comment>
<dbReference type="Gene3D" id="3.20.10.10">
    <property type="entry name" value="D-amino Acid Aminotransferase, subunit A, domain 2"/>
    <property type="match status" value="1"/>
</dbReference>
<evidence type="ECO:0000256" key="6">
    <source>
        <dbReference type="ARBA" id="ARBA00009320"/>
    </source>
</evidence>
<evidence type="ECO:0000256" key="7">
    <source>
        <dbReference type="ARBA" id="ARBA00013053"/>
    </source>
</evidence>
<evidence type="ECO:0000256" key="4">
    <source>
        <dbReference type="ARBA" id="ARBA00004931"/>
    </source>
</evidence>
<evidence type="ECO:0000256" key="3">
    <source>
        <dbReference type="ARBA" id="ARBA00004824"/>
    </source>
</evidence>
<dbReference type="InterPro" id="IPR018300">
    <property type="entry name" value="Aminotrans_IV_CS"/>
</dbReference>
<dbReference type="STRING" id="1123237.Salmuc_01470"/>
<evidence type="ECO:0000256" key="9">
    <source>
        <dbReference type="ARBA" id="ARBA00022898"/>
    </source>
</evidence>
<dbReference type="PROSITE" id="PS00770">
    <property type="entry name" value="AA_TRANSFER_CLASS_4"/>
    <property type="match status" value="1"/>
</dbReference>
<dbReference type="InterPro" id="IPR036038">
    <property type="entry name" value="Aminotransferase-like"/>
</dbReference>
<dbReference type="InterPro" id="IPR043131">
    <property type="entry name" value="BCAT-like_N"/>
</dbReference>
<keyword evidence="10" id="KW-0028">Amino-acid biosynthesis</keyword>
<evidence type="ECO:0000256" key="1">
    <source>
        <dbReference type="ARBA" id="ARBA00001933"/>
    </source>
</evidence>
<evidence type="ECO:0000256" key="2">
    <source>
        <dbReference type="ARBA" id="ARBA00003109"/>
    </source>
</evidence>
<dbReference type="GO" id="GO:0052656">
    <property type="term" value="F:L-isoleucine-2-oxoglutarate transaminase activity"/>
    <property type="evidence" value="ECO:0007669"/>
    <property type="project" value="RHEA"/>
</dbReference>
<evidence type="ECO:0000256" key="8">
    <source>
        <dbReference type="ARBA" id="ARBA00014472"/>
    </source>
</evidence>
<comment type="catalytic activity">
    <reaction evidence="13">
        <text>L-leucine + 2-oxoglutarate = 4-methyl-2-oxopentanoate + L-glutamate</text>
        <dbReference type="Rhea" id="RHEA:18321"/>
        <dbReference type="ChEBI" id="CHEBI:16810"/>
        <dbReference type="ChEBI" id="CHEBI:17865"/>
        <dbReference type="ChEBI" id="CHEBI:29985"/>
        <dbReference type="ChEBI" id="CHEBI:57427"/>
        <dbReference type="EC" id="2.6.1.42"/>
    </reaction>
</comment>
<dbReference type="eggNOG" id="COG0115">
    <property type="taxonomic scope" value="Bacteria"/>
</dbReference>
<dbReference type="InterPro" id="IPR043132">
    <property type="entry name" value="BCAT-like_C"/>
</dbReference>
<dbReference type="InterPro" id="IPR001544">
    <property type="entry name" value="Aminotrans_IV"/>
</dbReference>
<dbReference type="NCBIfam" id="NF005209">
    <property type="entry name" value="PRK06680.1"/>
    <property type="match status" value="1"/>
</dbReference>
<dbReference type="CDD" id="cd01558">
    <property type="entry name" value="D-AAT_like"/>
    <property type="match status" value="1"/>
</dbReference>
<comment type="pathway">
    <text evidence="5">Amino-acid biosynthesis; L-leucine biosynthesis; L-leucine from 3-methyl-2-oxobutanoate: step 4/4.</text>
</comment>